<accession>A0A9D1MUL1</accession>
<proteinExistence type="predicted"/>
<keyword evidence="2" id="KW-0732">Signal</keyword>
<feature type="chain" id="PRO_5039588203" description="SLH domain-containing protein" evidence="2">
    <location>
        <begin position="28"/>
        <end position="721"/>
    </location>
</feature>
<gene>
    <name evidence="3" type="ORF">IAD23_05120</name>
</gene>
<dbReference type="Proteomes" id="UP000824125">
    <property type="component" value="Unassembled WGS sequence"/>
</dbReference>
<evidence type="ECO:0000313" key="3">
    <source>
        <dbReference type="EMBL" id="HIU69323.1"/>
    </source>
</evidence>
<evidence type="ECO:0008006" key="5">
    <source>
        <dbReference type="Google" id="ProtNLM"/>
    </source>
</evidence>
<reference evidence="3" key="1">
    <citation type="submission" date="2020-10" db="EMBL/GenBank/DDBJ databases">
        <authorList>
            <person name="Gilroy R."/>
        </authorList>
    </citation>
    <scope>NUCLEOTIDE SEQUENCE</scope>
    <source>
        <strain evidence="3">CHK176-6737</strain>
    </source>
</reference>
<dbReference type="EMBL" id="DVNM01000028">
    <property type="protein sequence ID" value="HIU69323.1"/>
    <property type="molecule type" value="Genomic_DNA"/>
</dbReference>
<comment type="caution">
    <text evidence="3">The sequence shown here is derived from an EMBL/GenBank/DDBJ whole genome shotgun (WGS) entry which is preliminary data.</text>
</comment>
<feature type="region of interest" description="Disordered" evidence="1">
    <location>
        <begin position="546"/>
        <end position="568"/>
    </location>
</feature>
<evidence type="ECO:0000256" key="2">
    <source>
        <dbReference type="SAM" id="SignalP"/>
    </source>
</evidence>
<sequence length="721" mass="79455">MKFIKRFMAVILTISLFAVSVAGCASSKEQASDMLTREEWIAMLMEAYHMDECYNTTPVFADVSTQSEYFVQIQSCAEWEIVDKTSRFYPELTATNLFAIVTAVRAVGLDKVEKTKDAPSLESAEEIADYFLQQTNMKLDMSDDLTAKTAQQILDASLELAAGLVLEQYHDLQYQDGVLEISENDIAIDYEKQTAELHGIQAEAGTVIVVSPSATLPDGLMAKVTSVDGTRISFENAEMEEVIDSLLLYGTYAPEILRVTPLTDGVTAEYGEEASASAAETLSAYTVPKAQTLGLSGSAPSVQSMLKKEIEVEDAVLKLDKKLEENGAQVRINGSVGIKDILVTAELDCSLMKFNKASLQVDSTIAADISVSAKLDRTFKLAKIECRLWKVVGVDFIVSLHIDLNGNISVEFSVENCEGVSYKPDAKPKCFAKFQKPELEAQVQVQASAEPSITAELVIGPWSVTNIGAEVDLNAEAKVLSTEDGLTCTDVKMYVLVSAFIGREAQNGDETLLAKFGVQKNWNIWTKDNTKMKKARHVENGQVVPACTRETSSTAEKENETENNTSSTQLDIDSQIEMILTNTANATIAGNLWVDGNAFRYYNNRLYFVRCEKDIPKAISYIELSDGSFHDFYNLQPADERIMFCADGVVLTRNSSSVEVLKLYSTGKEVIVRDEIQPNSASLIEVYDNNMYLIDSSNNLYMASIGSKKYLHNSIVDEPEV</sequence>
<feature type="non-terminal residue" evidence="3">
    <location>
        <position position="721"/>
    </location>
</feature>
<name>A0A9D1MUL1_9FIRM</name>
<dbReference type="PROSITE" id="PS51257">
    <property type="entry name" value="PROKAR_LIPOPROTEIN"/>
    <property type="match status" value="1"/>
</dbReference>
<dbReference type="AlphaFoldDB" id="A0A9D1MUL1"/>
<reference evidence="3" key="2">
    <citation type="journal article" date="2021" name="PeerJ">
        <title>Extensive microbial diversity within the chicken gut microbiome revealed by metagenomics and culture.</title>
        <authorList>
            <person name="Gilroy R."/>
            <person name="Ravi A."/>
            <person name="Getino M."/>
            <person name="Pursley I."/>
            <person name="Horton D.L."/>
            <person name="Alikhan N.F."/>
            <person name="Baker D."/>
            <person name="Gharbi K."/>
            <person name="Hall N."/>
            <person name="Watson M."/>
            <person name="Adriaenssens E.M."/>
            <person name="Foster-Nyarko E."/>
            <person name="Jarju S."/>
            <person name="Secka A."/>
            <person name="Antonio M."/>
            <person name="Oren A."/>
            <person name="Chaudhuri R.R."/>
            <person name="La Ragione R."/>
            <person name="Hildebrand F."/>
            <person name="Pallen M.J."/>
        </authorList>
    </citation>
    <scope>NUCLEOTIDE SEQUENCE</scope>
    <source>
        <strain evidence="3">CHK176-6737</strain>
    </source>
</reference>
<feature type="signal peptide" evidence="2">
    <location>
        <begin position="1"/>
        <end position="27"/>
    </location>
</feature>
<protein>
    <recommendedName>
        <fullName evidence="5">SLH domain-containing protein</fullName>
    </recommendedName>
</protein>
<evidence type="ECO:0000256" key="1">
    <source>
        <dbReference type="SAM" id="MobiDB-lite"/>
    </source>
</evidence>
<organism evidence="3 4">
    <name type="scientific">Candidatus Scybalenecus merdavium</name>
    <dbReference type="NCBI Taxonomy" id="2840939"/>
    <lineage>
        <taxon>Bacteria</taxon>
        <taxon>Bacillati</taxon>
        <taxon>Bacillota</taxon>
        <taxon>Clostridia</taxon>
        <taxon>Eubacteriales</taxon>
        <taxon>Oscillospiraceae</taxon>
        <taxon>Oscillospiraceae incertae sedis</taxon>
        <taxon>Candidatus Scybalenecus</taxon>
    </lineage>
</organism>
<evidence type="ECO:0000313" key="4">
    <source>
        <dbReference type="Proteomes" id="UP000824125"/>
    </source>
</evidence>